<reference evidence="1 2" key="1">
    <citation type="submission" date="2018-05" db="EMBL/GenBank/DDBJ databases">
        <title>Evolution of GPA BGCs.</title>
        <authorList>
            <person name="Waglechner N."/>
            <person name="Wright G.D."/>
        </authorList>
    </citation>
    <scope>NUCLEOTIDE SEQUENCE [LARGE SCALE GENOMIC DNA]</scope>
    <source>
        <strain evidence="1 2">A82846</strain>
    </source>
</reference>
<dbReference type="EMBL" id="QHKI01000021">
    <property type="protein sequence ID" value="RSM82847.1"/>
    <property type="molecule type" value="Genomic_DNA"/>
</dbReference>
<evidence type="ECO:0000313" key="2">
    <source>
        <dbReference type="Proteomes" id="UP000287547"/>
    </source>
</evidence>
<evidence type="ECO:0000313" key="1">
    <source>
        <dbReference type="EMBL" id="RSM82847.1"/>
    </source>
</evidence>
<organism evidence="1 2">
    <name type="scientific">Kibdelosporangium aridum</name>
    <dbReference type="NCBI Taxonomy" id="2030"/>
    <lineage>
        <taxon>Bacteria</taxon>
        <taxon>Bacillati</taxon>
        <taxon>Actinomycetota</taxon>
        <taxon>Actinomycetes</taxon>
        <taxon>Pseudonocardiales</taxon>
        <taxon>Pseudonocardiaceae</taxon>
        <taxon>Kibdelosporangium</taxon>
    </lineage>
</organism>
<dbReference type="AlphaFoldDB" id="A0A428Z6M8"/>
<accession>A0A428Z6M8</accession>
<dbReference type="RefSeq" id="WP_037276083.1">
    <property type="nucleotide sequence ID" value="NZ_QHKI01000021.1"/>
</dbReference>
<dbReference type="OrthoDB" id="9843983at2"/>
<comment type="caution">
    <text evidence="1">The sequence shown here is derived from an EMBL/GenBank/DDBJ whole genome shotgun (WGS) entry which is preliminary data.</text>
</comment>
<gene>
    <name evidence="1" type="ORF">DMH04_24940</name>
</gene>
<protein>
    <submittedName>
        <fullName evidence="1">Uncharacterized protein</fullName>
    </submittedName>
</protein>
<sequence>MAGSVHQAAFESARQSRSNCHAARLARHIRTIYRLASVVGTAPQRGHGIDTVRPVDLVNHDQLRTLTPATPAVPSQRDGVQCELMHW</sequence>
<name>A0A428Z6M8_KIBAR</name>
<proteinExistence type="predicted"/>
<dbReference type="Proteomes" id="UP000287547">
    <property type="component" value="Unassembled WGS sequence"/>
</dbReference>